<proteinExistence type="predicted"/>
<keyword evidence="3" id="KW-1185">Reference proteome</keyword>
<keyword evidence="1" id="KW-0812">Transmembrane</keyword>
<organism evidence="2 3">
    <name type="scientific">Actinocrispum wychmicini</name>
    <dbReference type="NCBI Taxonomy" id="1213861"/>
    <lineage>
        <taxon>Bacteria</taxon>
        <taxon>Bacillati</taxon>
        <taxon>Actinomycetota</taxon>
        <taxon>Actinomycetes</taxon>
        <taxon>Pseudonocardiales</taxon>
        <taxon>Pseudonocardiaceae</taxon>
        <taxon>Actinocrispum</taxon>
    </lineage>
</organism>
<accession>A0A4V2S6N0</accession>
<evidence type="ECO:0000313" key="2">
    <source>
        <dbReference type="EMBL" id="TCO56640.1"/>
    </source>
</evidence>
<sequence>MCYSRRYSYRDPVSDWVTLHPLVDAGDAANVVRVLRHLDAGQRKSLAEPLRGYEKSLRTADFVSKRFWAPRLCALTVAGAALLPGASSVAVWIARNGLREDETDTDVVDFVVEALRDRRVGWLGDLVDRLALRLPADRLDPDLRRLVAELAAVTGIAPLATDGLVYSWIATGHPDTGRAALARRLFEVDGVGALLTTDWAARLTGDPQLDRTMLLEGCLFRLRRGGKTADINGFLLLHKALAPTVDEVAMLAGDYAALLSNSHSTVAAVARHELMRSRSGQAARS</sequence>
<reference evidence="2 3" key="1">
    <citation type="submission" date="2019-03" db="EMBL/GenBank/DDBJ databases">
        <title>Genomic Encyclopedia of Type Strains, Phase IV (KMG-IV): sequencing the most valuable type-strain genomes for metagenomic binning, comparative biology and taxonomic classification.</title>
        <authorList>
            <person name="Goeker M."/>
        </authorList>
    </citation>
    <scope>NUCLEOTIDE SEQUENCE [LARGE SCALE GENOMIC DNA]</scope>
    <source>
        <strain evidence="2 3">DSM 45934</strain>
    </source>
</reference>
<gene>
    <name evidence="2" type="ORF">EV192_106113</name>
</gene>
<feature type="transmembrane region" description="Helical" evidence="1">
    <location>
        <begin position="72"/>
        <end position="94"/>
    </location>
</feature>
<keyword evidence="1" id="KW-1133">Transmembrane helix</keyword>
<dbReference type="EMBL" id="SLWS01000006">
    <property type="protein sequence ID" value="TCO56640.1"/>
    <property type="molecule type" value="Genomic_DNA"/>
</dbReference>
<comment type="caution">
    <text evidence="2">The sequence shown here is derived from an EMBL/GenBank/DDBJ whole genome shotgun (WGS) entry which is preliminary data.</text>
</comment>
<evidence type="ECO:0000256" key="1">
    <source>
        <dbReference type="SAM" id="Phobius"/>
    </source>
</evidence>
<protein>
    <submittedName>
        <fullName evidence="2">Uncharacterized protein</fullName>
    </submittedName>
</protein>
<evidence type="ECO:0000313" key="3">
    <source>
        <dbReference type="Proteomes" id="UP000295680"/>
    </source>
</evidence>
<dbReference type="Proteomes" id="UP000295680">
    <property type="component" value="Unassembled WGS sequence"/>
</dbReference>
<dbReference type="AlphaFoldDB" id="A0A4V2S6N0"/>
<name>A0A4V2S6N0_9PSEU</name>
<keyword evidence="1" id="KW-0472">Membrane</keyword>